<dbReference type="RefSeq" id="WP_009814751.1">
    <property type="nucleotide sequence ID" value="NZ_CH724156.1"/>
</dbReference>
<accession>A3SN86</accession>
<dbReference type="OrthoDB" id="7658488at2"/>
<evidence type="ECO:0000256" key="1">
    <source>
        <dbReference type="SAM" id="MobiDB-lite"/>
    </source>
</evidence>
<dbReference type="EMBL" id="AALY01000002">
    <property type="protein sequence ID" value="EAP75926.1"/>
    <property type="molecule type" value="Genomic_DNA"/>
</dbReference>
<gene>
    <name evidence="2" type="ORF">ISM_13710</name>
</gene>
<sequence>MTDYLTPEIKAGLDRARELAERKSSRLRLHSGEEIYRVLRAWDGGFALDRESTPRLRGLVDLYDGSRHLSHCLIVASSEEGGELHVEYKRMTEARSTPPLDFARPDDAPAGLLPRH</sequence>
<dbReference type="AlphaFoldDB" id="A3SN86"/>
<dbReference type="STRING" id="89187.ISM_13710"/>
<reference evidence="2 3" key="1">
    <citation type="submission" date="2005-12" db="EMBL/GenBank/DDBJ databases">
        <authorList>
            <person name="Moran M.A."/>
            <person name="Ferriera S."/>
            <person name="Johnson J."/>
            <person name="Kravitz S."/>
            <person name="Halpern A."/>
            <person name="Remington K."/>
            <person name="Beeson K."/>
            <person name="Tran B."/>
            <person name="Rogers Y.-H."/>
            <person name="Friedman R."/>
            <person name="Venter J.C."/>
        </authorList>
    </citation>
    <scope>NUCLEOTIDE SEQUENCE [LARGE SCALE GENOMIC DNA]</scope>
    <source>
        <strain evidence="3">ATCC BAA-591 / DSM 15170 / ISM</strain>
    </source>
</reference>
<dbReference type="eggNOG" id="ENOG5032T1W">
    <property type="taxonomic scope" value="Bacteria"/>
</dbReference>
<name>A3SN86_ROSNI</name>
<evidence type="ECO:0000313" key="3">
    <source>
        <dbReference type="Proteomes" id="UP000005954"/>
    </source>
</evidence>
<feature type="region of interest" description="Disordered" evidence="1">
    <location>
        <begin position="95"/>
        <end position="116"/>
    </location>
</feature>
<keyword evidence="3" id="KW-1185">Reference proteome</keyword>
<evidence type="ECO:0000313" key="2">
    <source>
        <dbReference type="EMBL" id="EAP75926.1"/>
    </source>
</evidence>
<protein>
    <submittedName>
        <fullName evidence="2">Uncharacterized protein</fullName>
    </submittedName>
</protein>
<comment type="caution">
    <text evidence="2">The sequence shown here is derived from an EMBL/GenBank/DDBJ whole genome shotgun (WGS) entry which is preliminary data.</text>
</comment>
<proteinExistence type="predicted"/>
<dbReference type="Proteomes" id="UP000005954">
    <property type="component" value="Unassembled WGS sequence"/>
</dbReference>
<organism evidence="2 3">
    <name type="scientific">Roseovarius nubinhibens (strain ATCC BAA-591 / DSM 15170 / ISM)</name>
    <dbReference type="NCBI Taxonomy" id="89187"/>
    <lineage>
        <taxon>Bacteria</taxon>
        <taxon>Pseudomonadati</taxon>
        <taxon>Pseudomonadota</taxon>
        <taxon>Alphaproteobacteria</taxon>
        <taxon>Rhodobacterales</taxon>
        <taxon>Roseobacteraceae</taxon>
        <taxon>Roseovarius</taxon>
    </lineage>
</organism>
<dbReference type="HOGENOM" id="CLU_169641_0_0_5"/>